<feature type="domain" description="Homeobox" evidence="5">
    <location>
        <begin position="88"/>
        <end position="170"/>
    </location>
</feature>
<feature type="region of interest" description="Disordered" evidence="4">
    <location>
        <begin position="287"/>
        <end position="306"/>
    </location>
</feature>
<feature type="compositionally biased region" description="Low complexity" evidence="4">
    <location>
        <begin position="175"/>
        <end position="185"/>
    </location>
</feature>
<dbReference type="Pfam" id="PF00046">
    <property type="entry name" value="Homeodomain"/>
    <property type="match status" value="1"/>
</dbReference>
<dbReference type="RefSeq" id="XP_070482046.1">
    <property type="nucleotide sequence ID" value="XM_070625945.1"/>
</dbReference>
<feature type="compositionally biased region" description="Low complexity" evidence="4">
    <location>
        <begin position="221"/>
        <end position="237"/>
    </location>
</feature>
<dbReference type="InterPro" id="IPR050649">
    <property type="entry name" value="Paired_Homeobox_TFs"/>
</dbReference>
<accession>A0ABM4PXY7</accession>
<evidence type="ECO:0000256" key="3">
    <source>
        <dbReference type="RuleBase" id="RU000682"/>
    </source>
</evidence>
<keyword evidence="6" id="KW-1185">Reference proteome</keyword>
<sequence>MDYSYLNSYDSCVAAMEASAYGDFGACSQPGGFQYSPLRPAFPAAGPPCPALGSSNCALGALRDHQPAPYSAVPYKFFPEPSGLHEKRKQRRIRTTFTSAQLKELERVFAETHYPDIYTREELALKIDLTEARVQVRVCACLPRALLPRADRPLCPQVWFQNRRAKFRKQERAASAKGAAGAAGAKKGEARCSSEDDDSKESTCSPTPDSTASLPPPPAPSLASPRLSPSPLPAALGSGPGPGPGPQPLKGPLWAGVAGGGGGGPGAGAAELLKAWQPAEPGPGPFSGVLSSFHRKPGPALKTNLF</sequence>
<dbReference type="SMART" id="SM00389">
    <property type="entry name" value="HOX"/>
    <property type="match status" value="1"/>
</dbReference>
<name>A0ABM4PXY7_EQUPR</name>
<feature type="region of interest" description="Disordered" evidence="4">
    <location>
        <begin position="170"/>
        <end position="269"/>
    </location>
</feature>
<dbReference type="PANTHER" id="PTHR24329:SF303">
    <property type="entry name" value="PAIRED MESODERM HOMEOBOX PROTEIN 2A"/>
    <property type="match status" value="1"/>
</dbReference>
<dbReference type="Gene3D" id="1.10.10.60">
    <property type="entry name" value="Homeodomain-like"/>
    <property type="match status" value="1"/>
</dbReference>
<proteinExistence type="predicted"/>
<dbReference type="GeneID" id="103549344"/>
<dbReference type="SUPFAM" id="SSF46689">
    <property type="entry name" value="Homeodomain-like"/>
    <property type="match status" value="1"/>
</dbReference>
<dbReference type="PROSITE" id="PS50071">
    <property type="entry name" value="HOMEOBOX_2"/>
    <property type="match status" value="1"/>
</dbReference>
<evidence type="ECO:0000256" key="1">
    <source>
        <dbReference type="ARBA" id="ARBA00004123"/>
    </source>
</evidence>
<feature type="compositionally biased region" description="Gly residues" evidence="4">
    <location>
        <begin position="257"/>
        <end position="267"/>
    </location>
</feature>
<gene>
    <name evidence="7" type="primary">PHOX2A</name>
</gene>
<dbReference type="InterPro" id="IPR009057">
    <property type="entry name" value="Homeodomain-like_sf"/>
</dbReference>
<dbReference type="GO" id="GO:0003677">
    <property type="term" value="F:DNA binding"/>
    <property type="evidence" value="ECO:0007669"/>
    <property type="project" value="UniProtKB-KW"/>
</dbReference>
<keyword evidence="2 3" id="KW-0238">DNA-binding</keyword>
<protein>
    <submittedName>
        <fullName evidence="7">Paired mesoderm homeobox protein 2A isoform X2</fullName>
    </submittedName>
</protein>
<evidence type="ECO:0000313" key="6">
    <source>
        <dbReference type="Proteomes" id="UP001652662"/>
    </source>
</evidence>
<organism evidence="6 7">
    <name type="scientific">Equus przewalskii</name>
    <name type="common">Przewalski's horse</name>
    <name type="synonym">Equus caballus przewalskii</name>
    <dbReference type="NCBI Taxonomy" id="9798"/>
    <lineage>
        <taxon>Eukaryota</taxon>
        <taxon>Metazoa</taxon>
        <taxon>Chordata</taxon>
        <taxon>Craniata</taxon>
        <taxon>Vertebrata</taxon>
        <taxon>Euteleostomi</taxon>
        <taxon>Mammalia</taxon>
        <taxon>Eutheria</taxon>
        <taxon>Laurasiatheria</taxon>
        <taxon>Perissodactyla</taxon>
        <taxon>Equidae</taxon>
        <taxon>Equus</taxon>
    </lineage>
</organism>
<dbReference type="PANTHER" id="PTHR24329">
    <property type="entry name" value="HOMEOBOX PROTEIN ARISTALESS"/>
    <property type="match status" value="1"/>
</dbReference>
<reference evidence="7" key="1">
    <citation type="submission" date="2025-08" db="UniProtKB">
        <authorList>
            <consortium name="RefSeq"/>
        </authorList>
    </citation>
    <scope>IDENTIFICATION</scope>
    <source>
        <tissue evidence="7">Blood</tissue>
    </source>
</reference>
<comment type="subcellular location">
    <subcellularLocation>
        <location evidence="1 2 3">Nucleus</location>
    </subcellularLocation>
</comment>
<feature type="DNA-binding region" description="Homeobox" evidence="2">
    <location>
        <begin position="90"/>
        <end position="171"/>
    </location>
</feature>
<evidence type="ECO:0000256" key="4">
    <source>
        <dbReference type="SAM" id="MobiDB-lite"/>
    </source>
</evidence>
<evidence type="ECO:0000313" key="7">
    <source>
        <dbReference type="RefSeq" id="XP_070482046.1"/>
    </source>
</evidence>
<keyword evidence="2 3" id="KW-0371">Homeobox</keyword>
<dbReference type="InterPro" id="IPR001356">
    <property type="entry name" value="HD"/>
</dbReference>
<dbReference type="CDD" id="cd00086">
    <property type="entry name" value="homeodomain"/>
    <property type="match status" value="1"/>
</dbReference>
<dbReference type="Proteomes" id="UP001652662">
    <property type="component" value="Chromosome 6"/>
</dbReference>
<evidence type="ECO:0000259" key="5">
    <source>
        <dbReference type="PROSITE" id="PS50071"/>
    </source>
</evidence>
<evidence type="ECO:0000256" key="2">
    <source>
        <dbReference type="PROSITE-ProRule" id="PRU00108"/>
    </source>
</evidence>
<keyword evidence="2 3" id="KW-0539">Nucleus</keyword>